<dbReference type="RefSeq" id="WP_077332926.1">
    <property type="nucleotide sequence ID" value="NZ_FULE01000008.1"/>
</dbReference>
<gene>
    <name evidence="2" type="ORF">VR7878_00383</name>
</gene>
<keyword evidence="1" id="KW-1133">Transmembrane helix</keyword>
<evidence type="ECO:0000313" key="2">
    <source>
        <dbReference type="EMBL" id="SJN53564.1"/>
    </source>
</evidence>
<keyword evidence="1" id="KW-0812">Transmembrane</keyword>
<evidence type="ECO:0000256" key="1">
    <source>
        <dbReference type="SAM" id="Phobius"/>
    </source>
</evidence>
<accession>A0A1R4LBC1</accession>
<keyword evidence="1" id="KW-0472">Membrane</keyword>
<sequence>MYEIILRGISIYALVWMIVFFICMMRYSFGDREHVYMLIRKLAKDPQWYFNKNSVMFTLISGMSAGGVLVIYSLIYPFIVHRSIKRGYKMDLMMWLHWLWWVCFLFPWSYVV</sequence>
<reference evidence="3" key="1">
    <citation type="submission" date="2017-02" db="EMBL/GenBank/DDBJ databases">
        <authorList>
            <person name="Rodrigo-Torres L."/>
            <person name="Arahal R.D."/>
            <person name="Lucena T."/>
        </authorList>
    </citation>
    <scope>NUCLEOTIDE SEQUENCE [LARGE SCALE GENOMIC DNA]</scope>
    <source>
        <strain evidence="3">CECT 7878</strain>
    </source>
</reference>
<protein>
    <submittedName>
        <fullName evidence="2">Uncharacterized protein</fullName>
    </submittedName>
</protein>
<evidence type="ECO:0000313" key="3">
    <source>
        <dbReference type="Proteomes" id="UP000188276"/>
    </source>
</evidence>
<dbReference type="STRING" id="1123498.VR7878_00383"/>
<dbReference type="EMBL" id="FULE01000008">
    <property type="protein sequence ID" value="SJN53564.1"/>
    <property type="molecule type" value="Genomic_DNA"/>
</dbReference>
<dbReference type="AlphaFoldDB" id="A0A1R4LBC1"/>
<proteinExistence type="predicted"/>
<name>A0A1R4LBC1_VIBR1</name>
<keyword evidence="3" id="KW-1185">Reference proteome</keyword>
<feature type="transmembrane region" description="Helical" evidence="1">
    <location>
        <begin position="92"/>
        <end position="111"/>
    </location>
</feature>
<dbReference type="Proteomes" id="UP000188276">
    <property type="component" value="Unassembled WGS sequence"/>
</dbReference>
<dbReference type="OrthoDB" id="5878544at2"/>
<organism evidence="2 3">
    <name type="scientific">Vibrio ruber (strain DSM 16370 / JCM 11486 / BCRC 17186 / CECT 7878 / LMG 23124 / VR1)</name>
    <dbReference type="NCBI Taxonomy" id="1123498"/>
    <lineage>
        <taxon>Bacteria</taxon>
        <taxon>Pseudomonadati</taxon>
        <taxon>Pseudomonadota</taxon>
        <taxon>Gammaproteobacteria</taxon>
        <taxon>Vibrionales</taxon>
        <taxon>Vibrionaceae</taxon>
        <taxon>Vibrio</taxon>
    </lineage>
</organism>
<feature type="transmembrane region" description="Helical" evidence="1">
    <location>
        <begin position="9"/>
        <end position="29"/>
    </location>
</feature>
<feature type="transmembrane region" description="Helical" evidence="1">
    <location>
        <begin position="55"/>
        <end position="80"/>
    </location>
</feature>